<dbReference type="Gene3D" id="1.25.40.120">
    <property type="entry name" value="Protein prenylyltransferase"/>
    <property type="match status" value="1"/>
</dbReference>
<comment type="caution">
    <text evidence="5">The sequence shown here is derived from an EMBL/GenBank/DDBJ whole genome shotgun (WGS) entry which is preliminary data.</text>
</comment>
<accession>A0A9P4NGP0</accession>
<proteinExistence type="inferred from homology"/>
<protein>
    <submittedName>
        <fullName evidence="5">Uncharacterized protein</fullName>
    </submittedName>
</protein>
<dbReference type="AlphaFoldDB" id="A0A9P4NGP0"/>
<sequence>YEDLISLFEQSGDLVLEIEVLPSSIPIPDDQNFIQDGTSLGIPKRVLAQAFLRAREVFAKRTKNIEDDDMVREVFHATYIILLFDPEYLTAANYRKEHYLSQPATLLPKAHIRELNFLNSILLSPLHRQSKSPTLWHHRLWLMTFSFHPPTFDSLIEDVGYAEWWFQGIFDEEIDAVFRSGERHANNYYAWGYARGVVRFMDSVVKRSEGGVGWPRRSDATGKVLMWCKAHPSDTSGWSFLLFLLLQEKADVKMTASMLGKVLKFAEDVKWEKEALWHFLRTAVA</sequence>
<evidence type="ECO:0000256" key="1">
    <source>
        <dbReference type="ARBA" id="ARBA00006734"/>
    </source>
</evidence>
<comment type="similarity">
    <text evidence="1">Belongs to the protein prenyltransferase subunit alpha family.</text>
</comment>
<evidence type="ECO:0000313" key="5">
    <source>
        <dbReference type="EMBL" id="KAF2420562.1"/>
    </source>
</evidence>
<dbReference type="Proteomes" id="UP000800235">
    <property type="component" value="Unassembled WGS sequence"/>
</dbReference>
<evidence type="ECO:0000256" key="3">
    <source>
        <dbReference type="ARBA" id="ARBA00022679"/>
    </source>
</evidence>
<dbReference type="OrthoDB" id="5358702at2759"/>
<evidence type="ECO:0000313" key="6">
    <source>
        <dbReference type="Proteomes" id="UP000800235"/>
    </source>
</evidence>
<reference evidence="5" key="1">
    <citation type="journal article" date="2020" name="Stud. Mycol.">
        <title>101 Dothideomycetes genomes: a test case for predicting lifestyles and emergence of pathogens.</title>
        <authorList>
            <person name="Haridas S."/>
            <person name="Albert R."/>
            <person name="Binder M."/>
            <person name="Bloem J."/>
            <person name="Labutti K."/>
            <person name="Salamov A."/>
            <person name="Andreopoulos B."/>
            <person name="Baker S."/>
            <person name="Barry K."/>
            <person name="Bills G."/>
            <person name="Bluhm B."/>
            <person name="Cannon C."/>
            <person name="Castanera R."/>
            <person name="Culley D."/>
            <person name="Daum C."/>
            <person name="Ezra D."/>
            <person name="Gonzalez J."/>
            <person name="Henrissat B."/>
            <person name="Kuo A."/>
            <person name="Liang C."/>
            <person name="Lipzen A."/>
            <person name="Lutzoni F."/>
            <person name="Magnuson J."/>
            <person name="Mondo S."/>
            <person name="Nolan M."/>
            <person name="Ohm R."/>
            <person name="Pangilinan J."/>
            <person name="Park H.-J."/>
            <person name="Ramirez L."/>
            <person name="Alfaro M."/>
            <person name="Sun H."/>
            <person name="Tritt A."/>
            <person name="Yoshinaga Y."/>
            <person name="Zwiers L.-H."/>
            <person name="Turgeon B."/>
            <person name="Goodwin S."/>
            <person name="Spatafora J."/>
            <person name="Crous P."/>
            <person name="Grigoriev I."/>
        </authorList>
    </citation>
    <scope>NUCLEOTIDE SEQUENCE</scope>
    <source>
        <strain evidence="5">CBS 130266</strain>
    </source>
</reference>
<keyword evidence="3" id="KW-0808">Transferase</keyword>
<dbReference type="PANTHER" id="PTHR11129">
    <property type="entry name" value="PROTEIN FARNESYLTRANSFERASE ALPHA SUBUNIT/RAB GERANYLGERANYL TRANSFERASE ALPHA SUBUNIT"/>
    <property type="match status" value="1"/>
</dbReference>
<keyword evidence="6" id="KW-1185">Reference proteome</keyword>
<name>A0A9P4NGP0_9PEZI</name>
<dbReference type="Pfam" id="PF01239">
    <property type="entry name" value="PPTA"/>
    <property type="match status" value="1"/>
</dbReference>
<keyword evidence="2" id="KW-0637">Prenyltransferase</keyword>
<dbReference type="SUPFAM" id="SSF48439">
    <property type="entry name" value="Protein prenylyltransferase"/>
    <property type="match status" value="1"/>
</dbReference>
<feature type="non-terminal residue" evidence="5">
    <location>
        <position position="285"/>
    </location>
</feature>
<dbReference type="GO" id="GO:0005737">
    <property type="term" value="C:cytoplasm"/>
    <property type="evidence" value="ECO:0007669"/>
    <property type="project" value="TreeGrafter"/>
</dbReference>
<keyword evidence="4" id="KW-0677">Repeat</keyword>
<evidence type="ECO:0000256" key="4">
    <source>
        <dbReference type="ARBA" id="ARBA00022737"/>
    </source>
</evidence>
<dbReference type="InterPro" id="IPR002088">
    <property type="entry name" value="Prenyl_trans_a"/>
</dbReference>
<dbReference type="EMBL" id="MU007108">
    <property type="protein sequence ID" value="KAF2420562.1"/>
    <property type="molecule type" value="Genomic_DNA"/>
</dbReference>
<feature type="non-terminal residue" evidence="5">
    <location>
        <position position="1"/>
    </location>
</feature>
<dbReference type="GO" id="GO:0008318">
    <property type="term" value="F:protein prenyltransferase activity"/>
    <property type="evidence" value="ECO:0007669"/>
    <property type="project" value="InterPro"/>
</dbReference>
<evidence type="ECO:0000256" key="2">
    <source>
        <dbReference type="ARBA" id="ARBA00022602"/>
    </source>
</evidence>
<organism evidence="5 6">
    <name type="scientific">Tothia fuscella</name>
    <dbReference type="NCBI Taxonomy" id="1048955"/>
    <lineage>
        <taxon>Eukaryota</taxon>
        <taxon>Fungi</taxon>
        <taxon>Dikarya</taxon>
        <taxon>Ascomycota</taxon>
        <taxon>Pezizomycotina</taxon>
        <taxon>Dothideomycetes</taxon>
        <taxon>Pleosporomycetidae</taxon>
        <taxon>Venturiales</taxon>
        <taxon>Cylindrosympodiaceae</taxon>
        <taxon>Tothia</taxon>
    </lineage>
</organism>
<gene>
    <name evidence="5" type="ORF">EJ08DRAFT_568710</name>
</gene>
<dbReference type="PANTHER" id="PTHR11129:SF3">
    <property type="entry name" value="PROTEIN PRENYLTRANSFERASE ALPHA SUBUNIT REPEAT-CONTAINING PROTEIN 1"/>
    <property type="match status" value="1"/>
</dbReference>